<reference evidence="1" key="1">
    <citation type="submission" date="2021-06" db="EMBL/GenBank/DDBJ databases">
        <authorList>
            <person name="Huq M.A."/>
        </authorList>
    </citation>
    <scope>NUCLEOTIDE SEQUENCE</scope>
    <source>
        <strain evidence="1">MAH-26</strain>
    </source>
</reference>
<organism evidence="1 2">
    <name type="scientific">Pinibacter aurantiacus</name>
    <dbReference type="NCBI Taxonomy" id="2851599"/>
    <lineage>
        <taxon>Bacteria</taxon>
        <taxon>Pseudomonadati</taxon>
        <taxon>Bacteroidota</taxon>
        <taxon>Chitinophagia</taxon>
        <taxon>Chitinophagales</taxon>
        <taxon>Chitinophagaceae</taxon>
        <taxon>Pinibacter</taxon>
    </lineage>
</organism>
<comment type="caution">
    <text evidence="1">The sequence shown here is derived from an EMBL/GenBank/DDBJ whole genome shotgun (WGS) entry which is preliminary data.</text>
</comment>
<name>A0A9E2W4X6_9BACT</name>
<dbReference type="AlphaFoldDB" id="A0A9E2W4X6"/>
<evidence type="ECO:0000313" key="2">
    <source>
        <dbReference type="Proteomes" id="UP000812270"/>
    </source>
</evidence>
<gene>
    <name evidence="1" type="ORF">KTO63_24025</name>
</gene>
<evidence type="ECO:0000313" key="1">
    <source>
        <dbReference type="EMBL" id="MBV4360255.1"/>
    </source>
</evidence>
<keyword evidence="2" id="KW-1185">Reference proteome</keyword>
<dbReference type="RefSeq" id="WP_217794525.1">
    <property type="nucleotide sequence ID" value="NZ_JAHSPG010000018.1"/>
</dbReference>
<sequence>MICVQGLAWLAGWECGHRYAVLQWLRVLAQIRPAATAMLHICATSVYVQQRVEDVCCFVFPTMPTLAACFQNILHLAPIGADMPPGPAAPRICAKAPSHTKPASLTYPLPHLTNRI</sequence>
<protein>
    <submittedName>
        <fullName evidence="1">Uncharacterized protein</fullName>
    </submittedName>
</protein>
<proteinExistence type="predicted"/>
<dbReference type="Proteomes" id="UP000812270">
    <property type="component" value="Unassembled WGS sequence"/>
</dbReference>
<accession>A0A9E2W4X6</accession>
<dbReference type="EMBL" id="JAHSPG010000018">
    <property type="protein sequence ID" value="MBV4360255.1"/>
    <property type="molecule type" value="Genomic_DNA"/>
</dbReference>